<evidence type="ECO:0000313" key="3">
    <source>
        <dbReference type="EMBL" id="CAB4189806.1"/>
    </source>
</evidence>
<dbReference type="EMBL" id="LR796996">
    <property type="protein sequence ID" value="CAB4180607.1"/>
    <property type="molecule type" value="Genomic_DNA"/>
</dbReference>
<accession>A0A6J5R541</accession>
<evidence type="ECO:0000313" key="4">
    <source>
        <dbReference type="EMBL" id="CAB4221773.1"/>
    </source>
</evidence>
<proteinExistence type="predicted"/>
<evidence type="ECO:0000313" key="2">
    <source>
        <dbReference type="EMBL" id="CAB4180607.1"/>
    </source>
</evidence>
<evidence type="ECO:0000313" key="1">
    <source>
        <dbReference type="EMBL" id="CAB4143969.1"/>
    </source>
</evidence>
<organism evidence="3">
    <name type="scientific">uncultured Caudovirales phage</name>
    <dbReference type="NCBI Taxonomy" id="2100421"/>
    <lineage>
        <taxon>Viruses</taxon>
        <taxon>Duplodnaviria</taxon>
        <taxon>Heunggongvirae</taxon>
        <taxon>Uroviricota</taxon>
        <taxon>Caudoviricetes</taxon>
        <taxon>Peduoviridae</taxon>
        <taxon>Maltschvirus</taxon>
        <taxon>Maltschvirus maltsch</taxon>
    </lineage>
</organism>
<protein>
    <submittedName>
        <fullName evidence="3">Uncharacterized protein</fullName>
    </submittedName>
</protein>
<sequence>MNETRRIPLNVHHFVRDGMHRTDAGLLEIEELNEMVNDALTNGDRKRAERVATEAAAMVSLAPEAWAVLERIELVRRGFDKFSGPELFEVVNDLLKRRDTAAGGSVKLFR</sequence>
<dbReference type="EMBL" id="LR796439">
    <property type="protein sequence ID" value="CAB4143969.1"/>
    <property type="molecule type" value="Genomic_DNA"/>
</dbReference>
<name>A0A6J5R541_9CAUD</name>
<dbReference type="EMBL" id="LR797505">
    <property type="protein sequence ID" value="CAB4221773.1"/>
    <property type="molecule type" value="Genomic_DNA"/>
</dbReference>
<gene>
    <name evidence="2" type="ORF">UFOVP1045_60</name>
    <name evidence="3" type="ORF">UFOVP1194_14</name>
    <name evidence="4" type="ORF">UFOVP1641_10</name>
    <name evidence="1" type="ORF">UFOVP466_13</name>
</gene>
<dbReference type="EMBL" id="LR797152">
    <property type="protein sequence ID" value="CAB4189806.1"/>
    <property type="molecule type" value="Genomic_DNA"/>
</dbReference>
<reference evidence="3" key="1">
    <citation type="submission" date="2020-05" db="EMBL/GenBank/DDBJ databases">
        <authorList>
            <person name="Chiriac C."/>
            <person name="Salcher M."/>
            <person name="Ghai R."/>
            <person name="Kavagutti S V."/>
        </authorList>
    </citation>
    <scope>NUCLEOTIDE SEQUENCE</scope>
</reference>